<feature type="region of interest" description="Disordered" evidence="1">
    <location>
        <begin position="24"/>
        <end position="52"/>
    </location>
</feature>
<name>A0A916YSG7_9SPHN</name>
<dbReference type="OrthoDB" id="7595773at2"/>
<evidence type="ECO:0000256" key="1">
    <source>
        <dbReference type="SAM" id="MobiDB-lite"/>
    </source>
</evidence>
<dbReference type="InterPro" id="IPR027417">
    <property type="entry name" value="P-loop_NTPase"/>
</dbReference>
<dbReference type="InterPro" id="IPR003593">
    <property type="entry name" value="AAA+_ATPase"/>
</dbReference>
<evidence type="ECO:0000259" key="2">
    <source>
        <dbReference type="SMART" id="SM00382"/>
    </source>
</evidence>
<comment type="caution">
    <text evidence="3">The sequence shown here is derived from an EMBL/GenBank/DDBJ whole genome shotgun (WGS) entry which is preliminary data.</text>
</comment>
<accession>A0A916YSG7</accession>
<protein>
    <recommendedName>
        <fullName evidence="2">AAA+ ATPase domain-containing protein</fullName>
    </recommendedName>
</protein>
<sequence length="553" mass="59871">MNNEGISYRVARVTLQLEGEHPAGLGFFSEDDPRDPDRFVAGDSGPSLDEKYQKAEADAKRVRRAEEAFQWVSCAITPITDHLASLGAIRADNCSNAIFGSAGACHDPTFFIVYECSPQASAHLVELGNLEAALAGVSCDELVEFDVSADFLTVDDDPLLIVQAVFNAMPRREAFAGVGIWGGTGTPERLPQEDEGLSGWLERVALSETDLAAMAERWEVVGRDIDLFNAFGSHLECGGPQEVEFLVPGVLARGAITSLVGTNGVGKSTIAHEWAAILTGEPLSRPRKILGKAVDGCPRVALVSGEDGPGRVNERSNKLSTVWGVSRYYRFDGTSRSWDQIYTWLERAPQLDLVILDPVRVAMTGNEDLSGDASNFYDDLSRLARIKKCAVLVVHHLSKGHPRRLSDLRGMVRGSGVHVDRPRMVIGIIGRANGAIEIGPIKHNFDPDTVWSKLNEGTLYQRDPASDTLIPLAEMVESSANQDRTSRVLAAIARLNDAGQIVRRSGKTGLFEMRLPEMSGLSRNVILETIEELAQSGSIAIASDGGLVAQNTD</sequence>
<evidence type="ECO:0000313" key="3">
    <source>
        <dbReference type="EMBL" id="GGD58711.1"/>
    </source>
</evidence>
<dbReference type="AlphaFoldDB" id="A0A916YSG7"/>
<dbReference type="SUPFAM" id="SSF52540">
    <property type="entry name" value="P-loop containing nucleoside triphosphate hydrolases"/>
    <property type="match status" value="1"/>
</dbReference>
<reference evidence="3" key="2">
    <citation type="submission" date="2020-09" db="EMBL/GenBank/DDBJ databases">
        <authorList>
            <person name="Sun Q."/>
            <person name="Zhou Y."/>
        </authorList>
    </citation>
    <scope>NUCLEOTIDE SEQUENCE</scope>
    <source>
        <strain evidence="3">CGMCC 1.15360</strain>
    </source>
</reference>
<keyword evidence="4" id="KW-1185">Reference proteome</keyword>
<evidence type="ECO:0000313" key="4">
    <source>
        <dbReference type="Proteomes" id="UP000612349"/>
    </source>
</evidence>
<dbReference type="EMBL" id="BMIP01000001">
    <property type="protein sequence ID" value="GGD58711.1"/>
    <property type="molecule type" value="Genomic_DNA"/>
</dbReference>
<dbReference type="Gene3D" id="3.40.50.300">
    <property type="entry name" value="P-loop containing nucleotide triphosphate hydrolases"/>
    <property type="match status" value="1"/>
</dbReference>
<dbReference type="Proteomes" id="UP000612349">
    <property type="component" value="Unassembled WGS sequence"/>
</dbReference>
<reference evidence="3" key="1">
    <citation type="journal article" date="2014" name="Int. J. Syst. Evol. Microbiol.">
        <title>Complete genome sequence of Corynebacterium casei LMG S-19264T (=DSM 44701T), isolated from a smear-ripened cheese.</title>
        <authorList>
            <consortium name="US DOE Joint Genome Institute (JGI-PGF)"/>
            <person name="Walter F."/>
            <person name="Albersmeier A."/>
            <person name="Kalinowski J."/>
            <person name="Ruckert C."/>
        </authorList>
    </citation>
    <scope>NUCLEOTIDE SEQUENCE</scope>
    <source>
        <strain evidence="3">CGMCC 1.15360</strain>
    </source>
</reference>
<organism evidence="3 4">
    <name type="scientific">Croceicoccus mobilis</name>
    <dbReference type="NCBI Taxonomy" id="1703339"/>
    <lineage>
        <taxon>Bacteria</taxon>
        <taxon>Pseudomonadati</taxon>
        <taxon>Pseudomonadota</taxon>
        <taxon>Alphaproteobacteria</taxon>
        <taxon>Sphingomonadales</taxon>
        <taxon>Erythrobacteraceae</taxon>
        <taxon>Croceicoccus</taxon>
    </lineage>
</organism>
<dbReference type="SMART" id="SM00382">
    <property type="entry name" value="AAA"/>
    <property type="match status" value="1"/>
</dbReference>
<feature type="domain" description="AAA+ ATPase" evidence="2">
    <location>
        <begin position="253"/>
        <end position="425"/>
    </location>
</feature>
<dbReference type="Pfam" id="PF13481">
    <property type="entry name" value="AAA_25"/>
    <property type="match status" value="1"/>
</dbReference>
<gene>
    <name evidence="3" type="ORF">GCM10010990_04950</name>
</gene>
<proteinExistence type="predicted"/>
<dbReference type="RefSeq" id="WP_066772972.1">
    <property type="nucleotide sequence ID" value="NZ_BMIP01000001.1"/>
</dbReference>